<protein>
    <submittedName>
        <fullName evidence="1">Uncharacterized protein</fullName>
    </submittedName>
</protein>
<evidence type="ECO:0000313" key="1">
    <source>
        <dbReference type="EMBL" id="KAI7986721.1"/>
    </source>
</evidence>
<comment type="caution">
    <text evidence="1">The sequence shown here is derived from an EMBL/GenBank/DDBJ whole genome shotgun (WGS) entry which is preliminary data.</text>
</comment>
<accession>A0ACC0FH53</accession>
<evidence type="ECO:0000313" key="2">
    <source>
        <dbReference type="Proteomes" id="UP001060215"/>
    </source>
</evidence>
<sequence length="88" mass="10123">MAPLGSKVPEHGSQDRRRYDSDVGRHFSHFAWVQRDRKSGGLGDLKYALISDFTKSISKSYGVLIPDQGKFESGFVFRFNFDSHKHWC</sequence>
<gene>
    <name evidence="1" type="ORF">LOK49_LG14G00722</name>
</gene>
<name>A0ACC0FH53_9ERIC</name>
<proteinExistence type="predicted"/>
<keyword evidence="2" id="KW-1185">Reference proteome</keyword>
<dbReference type="Proteomes" id="UP001060215">
    <property type="component" value="Chromosome 15"/>
</dbReference>
<organism evidence="1 2">
    <name type="scientific">Camellia lanceoleosa</name>
    <dbReference type="NCBI Taxonomy" id="1840588"/>
    <lineage>
        <taxon>Eukaryota</taxon>
        <taxon>Viridiplantae</taxon>
        <taxon>Streptophyta</taxon>
        <taxon>Embryophyta</taxon>
        <taxon>Tracheophyta</taxon>
        <taxon>Spermatophyta</taxon>
        <taxon>Magnoliopsida</taxon>
        <taxon>eudicotyledons</taxon>
        <taxon>Gunneridae</taxon>
        <taxon>Pentapetalae</taxon>
        <taxon>asterids</taxon>
        <taxon>Ericales</taxon>
        <taxon>Theaceae</taxon>
        <taxon>Camellia</taxon>
    </lineage>
</organism>
<dbReference type="EMBL" id="CM045772">
    <property type="protein sequence ID" value="KAI7986721.1"/>
    <property type="molecule type" value="Genomic_DNA"/>
</dbReference>
<reference evidence="1 2" key="1">
    <citation type="journal article" date="2022" name="Plant J.">
        <title>Chromosome-level genome of Camellia lanceoleosa provides a valuable resource for understanding genome evolution and self-incompatibility.</title>
        <authorList>
            <person name="Gong W."/>
            <person name="Xiao S."/>
            <person name="Wang L."/>
            <person name="Liao Z."/>
            <person name="Chang Y."/>
            <person name="Mo W."/>
            <person name="Hu G."/>
            <person name="Li W."/>
            <person name="Zhao G."/>
            <person name="Zhu H."/>
            <person name="Hu X."/>
            <person name="Ji K."/>
            <person name="Xiang X."/>
            <person name="Song Q."/>
            <person name="Yuan D."/>
            <person name="Jin S."/>
            <person name="Zhang L."/>
        </authorList>
    </citation>
    <scope>NUCLEOTIDE SEQUENCE [LARGE SCALE GENOMIC DNA]</scope>
    <source>
        <tissue evidence="1">Fresh and healthy young leaves</tissue>
    </source>
</reference>